<dbReference type="PROSITE" id="PS00137">
    <property type="entry name" value="SUBTILASE_HIS"/>
    <property type="match status" value="1"/>
</dbReference>
<dbReference type="InterPro" id="IPR036852">
    <property type="entry name" value="Peptidase_S8/S53_dom_sf"/>
</dbReference>
<dbReference type="InterPro" id="IPR023827">
    <property type="entry name" value="Peptidase_S8_Asp-AS"/>
</dbReference>
<gene>
    <name evidence="9" type="ORF">NLI96_g6194</name>
</gene>
<evidence type="ECO:0000256" key="7">
    <source>
        <dbReference type="SAM" id="SignalP"/>
    </source>
</evidence>
<dbReference type="InterPro" id="IPR023828">
    <property type="entry name" value="Peptidase_S8_Ser-AS"/>
</dbReference>
<evidence type="ECO:0000256" key="4">
    <source>
        <dbReference type="ARBA" id="ARBA00022825"/>
    </source>
</evidence>
<dbReference type="InterPro" id="IPR037045">
    <property type="entry name" value="S8pro/Inhibitor_I9_sf"/>
</dbReference>
<evidence type="ECO:0000313" key="9">
    <source>
        <dbReference type="EMBL" id="KAJ3483611.1"/>
    </source>
</evidence>
<dbReference type="AlphaFoldDB" id="A0AAD5YE48"/>
<organism evidence="9 10">
    <name type="scientific">Meripilus lineatus</name>
    <dbReference type="NCBI Taxonomy" id="2056292"/>
    <lineage>
        <taxon>Eukaryota</taxon>
        <taxon>Fungi</taxon>
        <taxon>Dikarya</taxon>
        <taxon>Basidiomycota</taxon>
        <taxon>Agaricomycotina</taxon>
        <taxon>Agaricomycetes</taxon>
        <taxon>Polyporales</taxon>
        <taxon>Meripilaceae</taxon>
        <taxon>Meripilus</taxon>
    </lineage>
</organism>
<name>A0AAD5YE48_9APHY</name>
<dbReference type="PROSITE" id="PS00136">
    <property type="entry name" value="SUBTILASE_ASP"/>
    <property type="match status" value="1"/>
</dbReference>
<dbReference type="InterPro" id="IPR050131">
    <property type="entry name" value="Peptidase_S8_subtilisin-like"/>
</dbReference>
<feature type="active site" description="Charge relay system" evidence="5">
    <location>
        <position position="160"/>
    </location>
</feature>
<keyword evidence="7" id="KW-0732">Signal</keyword>
<protein>
    <recommendedName>
        <fullName evidence="8">Peptidase S8/S53 domain-containing protein</fullName>
    </recommendedName>
</protein>
<accession>A0AAD5YE48</accession>
<evidence type="ECO:0000256" key="3">
    <source>
        <dbReference type="ARBA" id="ARBA00022801"/>
    </source>
</evidence>
<dbReference type="GO" id="GO:0005615">
    <property type="term" value="C:extracellular space"/>
    <property type="evidence" value="ECO:0007669"/>
    <property type="project" value="TreeGrafter"/>
</dbReference>
<dbReference type="InterPro" id="IPR034193">
    <property type="entry name" value="PCSK9_ProteinaseK-like"/>
</dbReference>
<keyword evidence="2 5" id="KW-0645">Protease</keyword>
<feature type="chain" id="PRO_5041948113" description="Peptidase S8/S53 domain-containing protein" evidence="7">
    <location>
        <begin position="21"/>
        <end position="401"/>
    </location>
</feature>
<dbReference type="SUPFAM" id="SSF54897">
    <property type="entry name" value="Protease propeptides/inhibitors"/>
    <property type="match status" value="1"/>
</dbReference>
<dbReference type="CDD" id="cd04077">
    <property type="entry name" value="Peptidases_S8_PCSK9_ProteinaseK_like"/>
    <property type="match status" value="1"/>
</dbReference>
<feature type="active site" description="Charge relay system" evidence="5">
    <location>
        <position position="346"/>
    </location>
</feature>
<dbReference type="PROSITE" id="PS00138">
    <property type="entry name" value="SUBTILASE_SER"/>
    <property type="match status" value="1"/>
</dbReference>
<proteinExistence type="inferred from homology"/>
<keyword evidence="4 5" id="KW-0720">Serine protease</keyword>
<comment type="similarity">
    <text evidence="1 5 6">Belongs to the peptidase S8 family.</text>
</comment>
<dbReference type="Proteomes" id="UP001212997">
    <property type="component" value="Unassembled WGS sequence"/>
</dbReference>
<dbReference type="PROSITE" id="PS51892">
    <property type="entry name" value="SUBTILASE"/>
    <property type="match status" value="1"/>
</dbReference>
<evidence type="ECO:0000313" key="10">
    <source>
        <dbReference type="Proteomes" id="UP001212997"/>
    </source>
</evidence>
<dbReference type="InterPro" id="IPR022398">
    <property type="entry name" value="Peptidase_S8_His-AS"/>
</dbReference>
<dbReference type="Pfam" id="PF00082">
    <property type="entry name" value="Peptidase_S8"/>
    <property type="match status" value="1"/>
</dbReference>
<dbReference type="EMBL" id="JANAWD010000221">
    <property type="protein sequence ID" value="KAJ3483611.1"/>
    <property type="molecule type" value="Genomic_DNA"/>
</dbReference>
<evidence type="ECO:0000259" key="8">
    <source>
        <dbReference type="Pfam" id="PF00082"/>
    </source>
</evidence>
<dbReference type="Gene3D" id="3.30.70.80">
    <property type="entry name" value="Peptidase S8 propeptide/proteinase inhibitor I9"/>
    <property type="match status" value="1"/>
</dbReference>
<dbReference type="PRINTS" id="PR00723">
    <property type="entry name" value="SUBTILISIN"/>
</dbReference>
<evidence type="ECO:0000256" key="5">
    <source>
        <dbReference type="PROSITE-ProRule" id="PRU01240"/>
    </source>
</evidence>
<evidence type="ECO:0000256" key="2">
    <source>
        <dbReference type="ARBA" id="ARBA00022670"/>
    </source>
</evidence>
<comment type="caution">
    <text evidence="9">The sequence shown here is derived from an EMBL/GenBank/DDBJ whole genome shotgun (WGS) entry which is preliminary data.</text>
</comment>
<dbReference type="PANTHER" id="PTHR43806">
    <property type="entry name" value="PEPTIDASE S8"/>
    <property type="match status" value="1"/>
</dbReference>
<dbReference type="GO" id="GO:0006508">
    <property type="term" value="P:proteolysis"/>
    <property type="evidence" value="ECO:0007669"/>
    <property type="project" value="UniProtKB-KW"/>
</dbReference>
<dbReference type="Gene3D" id="3.40.50.200">
    <property type="entry name" value="Peptidase S8/S53 domain"/>
    <property type="match status" value="1"/>
</dbReference>
<evidence type="ECO:0000256" key="1">
    <source>
        <dbReference type="ARBA" id="ARBA00011073"/>
    </source>
</evidence>
<dbReference type="InterPro" id="IPR000209">
    <property type="entry name" value="Peptidase_S8/S53_dom"/>
</dbReference>
<keyword evidence="10" id="KW-1185">Reference proteome</keyword>
<dbReference type="SUPFAM" id="SSF52743">
    <property type="entry name" value="Subtilisin-like"/>
    <property type="match status" value="1"/>
</dbReference>
<dbReference type="GO" id="GO:0004252">
    <property type="term" value="F:serine-type endopeptidase activity"/>
    <property type="evidence" value="ECO:0007669"/>
    <property type="project" value="UniProtKB-UniRule"/>
</dbReference>
<keyword evidence="3 5" id="KW-0378">Hydrolase</keyword>
<feature type="domain" description="Peptidase S8/S53" evidence="8">
    <location>
        <begin position="151"/>
        <end position="376"/>
    </location>
</feature>
<dbReference type="PANTHER" id="PTHR43806:SF58">
    <property type="entry name" value="ALKALINE PROTEASE 1-RELATED"/>
    <property type="match status" value="1"/>
</dbReference>
<sequence>MHLFTFVASTIALLATPILSAPVHSLVQVEKFRGQTRAGSFIVKLKSNFTKEDCLEWLTPQLGTASTLTHTGWEKNVLNGFAGEFSSDDLNLLRSSSMVESVLEDGIMSIKATTTQTNAPWGIARMSQNAKLASRDTTSLAFTYKFDDTAGSGVDVYVVDTGILTTHTQFEGRATWGKTFGGYPDADGNGHGTHVAGTVGSARFGVAKKASLIAVKVLSDEGDGAVSDIVSGLNFALTQSQASGRPSIVSMSLGGSASRALDNAVAALTNAGVHVVVAAGNENVDARTSSPARAPTAITVGASTINDAKASFSNFGASVDVWAPGQAIISLGITSNTALASLSGTSMATPHVSGLVATLISSGGNLSPAAMATKVKSLALRNPLSGVPSSTINNLARNDVA</sequence>
<feature type="active site" description="Charge relay system" evidence="5">
    <location>
        <position position="191"/>
    </location>
</feature>
<reference evidence="9" key="1">
    <citation type="submission" date="2022-07" db="EMBL/GenBank/DDBJ databases">
        <title>Genome Sequence of Physisporinus lineatus.</title>
        <authorList>
            <person name="Buettner E."/>
        </authorList>
    </citation>
    <scope>NUCLEOTIDE SEQUENCE</scope>
    <source>
        <strain evidence="9">VT162</strain>
    </source>
</reference>
<evidence type="ECO:0000256" key="6">
    <source>
        <dbReference type="RuleBase" id="RU003355"/>
    </source>
</evidence>
<dbReference type="InterPro" id="IPR015500">
    <property type="entry name" value="Peptidase_S8_subtilisin-rel"/>
</dbReference>
<feature type="signal peptide" evidence="7">
    <location>
        <begin position="1"/>
        <end position="20"/>
    </location>
</feature>
<dbReference type="FunFam" id="3.40.50.200:FF:000007">
    <property type="entry name" value="Subtilisin-like serine protease"/>
    <property type="match status" value="1"/>
</dbReference>